<feature type="transmembrane region" description="Helical" evidence="10">
    <location>
        <begin position="99"/>
        <end position="119"/>
    </location>
</feature>
<dbReference type="Proteomes" id="UP001165063">
    <property type="component" value="Unassembled WGS sequence"/>
</dbReference>
<evidence type="ECO:0000256" key="5">
    <source>
        <dbReference type="ARBA" id="ARBA00022692"/>
    </source>
</evidence>
<keyword evidence="4" id="KW-1003">Cell membrane</keyword>
<evidence type="ECO:0000256" key="2">
    <source>
        <dbReference type="ARBA" id="ARBA00006983"/>
    </source>
</evidence>
<dbReference type="Gene3D" id="1.20.1740.10">
    <property type="entry name" value="Amino acid/polyamine transporter I"/>
    <property type="match status" value="1"/>
</dbReference>
<reference evidence="12" key="1">
    <citation type="submission" date="2023-04" db="EMBL/GenBank/DDBJ databases">
        <title>Ambrosiozyma monospora NBRC 1965.</title>
        <authorList>
            <person name="Ichikawa N."/>
            <person name="Sato H."/>
            <person name="Tonouchi N."/>
        </authorList>
    </citation>
    <scope>NUCLEOTIDE SEQUENCE</scope>
    <source>
        <strain evidence="12">NBRC 1965</strain>
    </source>
</reference>
<name>A0A9W6YXC2_AMBMO</name>
<evidence type="ECO:0000256" key="9">
    <source>
        <dbReference type="SAM" id="MobiDB-lite"/>
    </source>
</evidence>
<dbReference type="InterPro" id="IPR004840">
    <property type="entry name" value="Amino_acid_permease_CS"/>
</dbReference>
<keyword evidence="5 10" id="KW-0812">Transmembrane</keyword>
<protein>
    <submittedName>
        <fullName evidence="12">Unnamed protein product</fullName>
    </submittedName>
</protein>
<feature type="transmembrane region" description="Helical" evidence="10">
    <location>
        <begin position="278"/>
        <end position="298"/>
    </location>
</feature>
<sequence length="602" mass="66472">MSDKKLPMASERTEVKSSITNNTTASSSNGIPRNSKSPSELPNDNLEKEHHSTWYKFKESFKPMEHDEIDPNLSDIERANILSSRAPLQRRLKNRHIQMIAIGSAIGTGLFVGSGSALATGGPASLVICYGLVGIMIFCTIQALGELAVAFPVAGSYLIYSSRFISPCWGFTMAWNAALQWLVLLPLELVASGMTIKYWDKTTNSVAWVTIFYVVIAVINIFGVRGYGEAEFTFSLIKVIAVVGFIILGIILNCGGGPRGEYIGGEYWHNPGAFHSGFKGLCTVFVTAAFSFAGTELVGLTAAEAENPRKALPQATKQVVYRIALFYLVSLIIVGVLVPYDNPLLLNGDSSVDITASPFVIAIHRAGIKVLPDIMNVVILVAVLSVGNSAVYGCSRTISSLGDQGFGPKWFTYIDRQGRPMVGIIISLFFGLLCYLAASDKQDDIFTWMMALSGLSTIFTWGSICAAHIRYRRALTVHGRSTNELAFTACFGVWGSWFGVIFNILILIAQFWTALFPLGESPSAENFFSSYLGFVVIIVCYICYMAYELVNNKFILFLRAKDIDIDTGKRCPDVELLKQEVQEEKARLAYKPWWYRTYKFWC</sequence>
<feature type="transmembrane region" description="Helical" evidence="10">
    <location>
        <begin position="205"/>
        <end position="224"/>
    </location>
</feature>
<feature type="transmembrane region" description="Helical" evidence="10">
    <location>
        <begin position="485"/>
        <end position="508"/>
    </location>
</feature>
<proteinExistence type="inferred from homology"/>
<evidence type="ECO:0000313" key="13">
    <source>
        <dbReference type="Proteomes" id="UP001165063"/>
    </source>
</evidence>
<keyword evidence="13" id="KW-1185">Reference proteome</keyword>
<dbReference type="EMBL" id="BSXU01001424">
    <property type="protein sequence ID" value="GMG27300.1"/>
    <property type="molecule type" value="Genomic_DNA"/>
</dbReference>
<keyword evidence="8 10" id="KW-0472">Membrane</keyword>
<feature type="transmembrane region" description="Helical" evidence="10">
    <location>
        <begin position="528"/>
        <end position="547"/>
    </location>
</feature>
<gene>
    <name evidence="12" type="ORF">Amon01_000341700</name>
</gene>
<comment type="subcellular location">
    <subcellularLocation>
        <location evidence="1">Cell membrane</location>
        <topology evidence="1">Multi-pass membrane protein</topology>
    </subcellularLocation>
</comment>
<dbReference type="NCBIfam" id="TIGR00913">
    <property type="entry name" value="2A0310"/>
    <property type="match status" value="1"/>
</dbReference>
<dbReference type="OrthoDB" id="3900342at2759"/>
<evidence type="ECO:0000256" key="10">
    <source>
        <dbReference type="SAM" id="Phobius"/>
    </source>
</evidence>
<evidence type="ECO:0000256" key="8">
    <source>
        <dbReference type="ARBA" id="ARBA00023136"/>
    </source>
</evidence>
<dbReference type="FunFam" id="1.20.1740.10:FF:000017">
    <property type="entry name" value="Amino acid permease"/>
    <property type="match status" value="1"/>
</dbReference>
<evidence type="ECO:0000256" key="6">
    <source>
        <dbReference type="ARBA" id="ARBA00022970"/>
    </source>
</evidence>
<comment type="caution">
    <text evidence="12">The sequence shown here is derived from an EMBL/GenBank/DDBJ whole genome shotgun (WGS) entry which is preliminary data.</text>
</comment>
<feature type="compositionally biased region" description="Basic and acidic residues" evidence="9">
    <location>
        <begin position="1"/>
        <end position="15"/>
    </location>
</feature>
<dbReference type="InterPro" id="IPR004762">
    <property type="entry name" value="Amino_acid_permease_fungi"/>
</dbReference>
<feature type="transmembrane region" description="Helical" evidence="10">
    <location>
        <begin position="125"/>
        <end position="152"/>
    </location>
</feature>
<evidence type="ECO:0000256" key="7">
    <source>
        <dbReference type="ARBA" id="ARBA00022989"/>
    </source>
</evidence>
<accession>A0A9W6YXC2</accession>
<evidence type="ECO:0000256" key="1">
    <source>
        <dbReference type="ARBA" id="ARBA00004651"/>
    </source>
</evidence>
<dbReference type="InterPro" id="IPR050524">
    <property type="entry name" value="APC_YAT"/>
</dbReference>
<evidence type="ECO:0000313" key="12">
    <source>
        <dbReference type="EMBL" id="GMG27300.1"/>
    </source>
</evidence>
<comment type="similarity">
    <text evidence="2">Belongs to the amino acid-polyamine-organocation (APC) superfamily. YAT (TC 2.A.3.10) family.</text>
</comment>
<dbReference type="Pfam" id="PF00324">
    <property type="entry name" value="AA_permease"/>
    <property type="match status" value="1"/>
</dbReference>
<dbReference type="AlphaFoldDB" id="A0A9W6YXC2"/>
<feature type="region of interest" description="Disordered" evidence="9">
    <location>
        <begin position="1"/>
        <end position="48"/>
    </location>
</feature>
<evidence type="ECO:0000259" key="11">
    <source>
        <dbReference type="Pfam" id="PF00324"/>
    </source>
</evidence>
<dbReference type="InterPro" id="IPR004841">
    <property type="entry name" value="AA-permease/SLC12A_dom"/>
</dbReference>
<evidence type="ECO:0000256" key="3">
    <source>
        <dbReference type="ARBA" id="ARBA00022448"/>
    </source>
</evidence>
<organism evidence="12 13">
    <name type="scientific">Ambrosiozyma monospora</name>
    <name type="common">Yeast</name>
    <name type="synonym">Endomycopsis monosporus</name>
    <dbReference type="NCBI Taxonomy" id="43982"/>
    <lineage>
        <taxon>Eukaryota</taxon>
        <taxon>Fungi</taxon>
        <taxon>Dikarya</taxon>
        <taxon>Ascomycota</taxon>
        <taxon>Saccharomycotina</taxon>
        <taxon>Pichiomycetes</taxon>
        <taxon>Pichiales</taxon>
        <taxon>Pichiaceae</taxon>
        <taxon>Ambrosiozyma</taxon>
    </lineage>
</organism>
<dbReference type="PANTHER" id="PTHR43341:SF1">
    <property type="entry name" value="GENERAL AMINO-ACID PERMEASE GAP1"/>
    <property type="match status" value="1"/>
</dbReference>
<feature type="transmembrane region" description="Helical" evidence="10">
    <location>
        <begin position="236"/>
        <end position="258"/>
    </location>
</feature>
<keyword evidence="7 10" id="KW-1133">Transmembrane helix</keyword>
<feature type="transmembrane region" description="Helical" evidence="10">
    <location>
        <begin position="421"/>
        <end position="439"/>
    </location>
</feature>
<feature type="compositionally biased region" description="Low complexity" evidence="9">
    <location>
        <begin position="17"/>
        <end position="29"/>
    </location>
</feature>
<evidence type="ECO:0000256" key="4">
    <source>
        <dbReference type="ARBA" id="ARBA00022475"/>
    </source>
</evidence>
<keyword evidence="6" id="KW-0029">Amino-acid transport</keyword>
<feature type="domain" description="Amino acid permease/ SLC12A" evidence="11">
    <location>
        <begin position="96"/>
        <end position="547"/>
    </location>
</feature>
<feature type="transmembrane region" description="Helical" evidence="10">
    <location>
        <begin position="319"/>
        <end position="340"/>
    </location>
</feature>
<dbReference type="PANTHER" id="PTHR43341">
    <property type="entry name" value="AMINO ACID PERMEASE"/>
    <property type="match status" value="1"/>
</dbReference>
<dbReference type="GO" id="GO:0015171">
    <property type="term" value="F:amino acid transmembrane transporter activity"/>
    <property type="evidence" value="ECO:0007669"/>
    <property type="project" value="TreeGrafter"/>
</dbReference>
<keyword evidence="3" id="KW-0813">Transport</keyword>
<feature type="transmembrane region" description="Helical" evidence="10">
    <location>
        <begin position="374"/>
        <end position="394"/>
    </location>
</feature>
<dbReference type="PROSITE" id="PS00218">
    <property type="entry name" value="AMINO_ACID_PERMEASE_1"/>
    <property type="match status" value="1"/>
</dbReference>
<feature type="transmembrane region" description="Helical" evidence="10">
    <location>
        <begin position="164"/>
        <end position="185"/>
    </location>
</feature>
<feature type="transmembrane region" description="Helical" evidence="10">
    <location>
        <begin position="445"/>
        <end position="464"/>
    </location>
</feature>
<dbReference type="GO" id="GO:0005886">
    <property type="term" value="C:plasma membrane"/>
    <property type="evidence" value="ECO:0007669"/>
    <property type="project" value="UniProtKB-SubCell"/>
</dbReference>
<feature type="compositionally biased region" description="Polar residues" evidence="9">
    <location>
        <begin position="30"/>
        <end position="42"/>
    </location>
</feature>